<dbReference type="AlphaFoldDB" id="A0A915PVB5"/>
<reference evidence="2" key="1">
    <citation type="submission" date="2022-11" db="UniProtKB">
        <authorList>
            <consortium name="WormBaseParasite"/>
        </authorList>
    </citation>
    <scope>IDENTIFICATION</scope>
</reference>
<organism evidence="1 2">
    <name type="scientific">Setaria digitata</name>
    <dbReference type="NCBI Taxonomy" id="48799"/>
    <lineage>
        <taxon>Eukaryota</taxon>
        <taxon>Metazoa</taxon>
        <taxon>Ecdysozoa</taxon>
        <taxon>Nematoda</taxon>
        <taxon>Chromadorea</taxon>
        <taxon>Rhabditida</taxon>
        <taxon>Spirurina</taxon>
        <taxon>Spiruromorpha</taxon>
        <taxon>Filarioidea</taxon>
        <taxon>Setariidae</taxon>
        <taxon>Setaria</taxon>
    </lineage>
</organism>
<name>A0A915PVB5_9BILA</name>
<protein>
    <submittedName>
        <fullName evidence="2">Uncharacterized protein</fullName>
    </submittedName>
</protein>
<dbReference type="Proteomes" id="UP000887581">
    <property type="component" value="Unplaced"/>
</dbReference>
<sequence>MRYRLSWMEGLVDARNDDILERDSVYRVDRCMHGHSSKKFSGVLIATTTAAVADLCKSSTLAVMLQLPP</sequence>
<accession>A0A915PVB5</accession>
<proteinExistence type="predicted"/>
<evidence type="ECO:0000313" key="2">
    <source>
        <dbReference type="WBParaSite" id="sdigi.contig46.g2860.t1"/>
    </source>
</evidence>
<keyword evidence="1" id="KW-1185">Reference proteome</keyword>
<dbReference type="WBParaSite" id="sdigi.contig46.g2860.t1">
    <property type="protein sequence ID" value="sdigi.contig46.g2860.t1"/>
    <property type="gene ID" value="sdigi.contig46.g2860"/>
</dbReference>
<evidence type="ECO:0000313" key="1">
    <source>
        <dbReference type="Proteomes" id="UP000887581"/>
    </source>
</evidence>